<protein>
    <submittedName>
        <fullName evidence="1">Uncharacterized protein</fullName>
    </submittedName>
</protein>
<dbReference type="Proteomes" id="UP001054945">
    <property type="component" value="Unassembled WGS sequence"/>
</dbReference>
<reference evidence="1 2" key="1">
    <citation type="submission" date="2021-06" db="EMBL/GenBank/DDBJ databases">
        <title>Caerostris extrusa draft genome.</title>
        <authorList>
            <person name="Kono N."/>
            <person name="Arakawa K."/>
        </authorList>
    </citation>
    <scope>NUCLEOTIDE SEQUENCE [LARGE SCALE GENOMIC DNA]</scope>
</reference>
<organism evidence="1 2">
    <name type="scientific">Caerostris extrusa</name>
    <name type="common">Bark spider</name>
    <name type="synonym">Caerostris bankana</name>
    <dbReference type="NCBI Taxonomy" id="172846"/>
    <lineage>
        <taxon>Eukaryota</taxon>
        <taxon>Metazoa</taxon>
        <taxon>Ecdysozoa</taxon>
        <taxon>Arthropoda</taxon>
        <taxon>Chelicerata</taxon>
        <taxon>Arachnida</taxon>
        <taxon>Araneae</taxon>
        <taxon>Araneomorphae</taxon>
        <taxon>Entelegynae</taxon>
        <taxon>Araneoidea</taxon>
        <taxon>Araneidae</taxon>
        <taxon>Caerostris</taxon>
    </lineage>
</organism>
<comment type="caution">
    <text evidence="1">The sequence shown here is derived from an EMBL/GenBank/DDBJ whole genome shotgun (WGS) entry which is preliminary data.</text>
</comment>
<gene>
    <name evidence="1" type="ORF">CEXT_507921</name>
</gene>
<evidence type="ECO:0000313" key="2">
    <source>
        <dbReference type="Proteomes" id="UP001054945"/>
    </source>
</evidence>
<keyword evidence="2" id="KW-1185">Reference proteome</keyword>
<sequence length="182" mass="20440">MSFPEKIKVGEIFVAAGAAFGKMAEMIESIQKAGETSTTGKWSVQEIRMLQSALKPFIAELRRIHSTVQNKKDEEKSAVSDPTDFIDMNEPSTVKAADDREMAFNKSLSELPKSEVIPFSQPIGTLTANHYLCLLKDMIHDGYQDLMCGSNMMGLLWIKISVSSYHIHPTNSWIWWPMSRAP</sequence>
<feature type="non-terminal residue" evidence="1">
    <location>
        <position position="182"/>
    </location>
</feature>
<dbReference type="EMBL" id="BPLR01005806">
    <property type="protein sequence ID" value="GIY05101.1"/>
    <property type="molecule type" value="Genomic_DNA"/>
</dbReference>
<dbReference type="AlphaFoldDB" id="A0AAV4Q7X1"/>
<accession>A0AAV4Q7X1</accession>
<name>A0AAV4Q7X1_CAEEX</name>
<evidence type="ECO:0000313" key="1">
    <source>
        <dbReference type="EMBL" id="GIY05101.1"/>
    </source>
</evidence>
<proteinExistence type="predicted"/>